<dbReference type="Gramene" id="TraesARI5B03G02907450.1">
    <property type="protein sequence ID" value="TraesARI5B03G02907450.1"/>
    <property type="gene ID" value="TraesARI5B03G02907450"/>
</dbReference>
<dbReference type="Gramene" id="TraesWEE_scaffold_052030_01G000100.1">
    <property type="protein sequence ID" value="TraesWEE_scaffold_052030_01G000100.1"/>
    <property type="gene ID" value="TraesWEE_scaffold_052030_01G000100"/>
</dbReference>
<dbReference type="Gramene" id="TraesCS7B03G0404400.1">
    <property type="protein sequence ID" value="TraesCS7B03G0404400.1.CDS"/>
    <property type="gene ID" value="TraesCS7B03G0404400"/>
</dbReference>
<evidence type="ECO:0000313" key="2">
    <source>
        <dbReference type="Proteomes" id="UP000019116"/>
    </source>
</evidence>
<organism evidence="1">
    <name type="scientific">Triticum aestivum</name>
    <name type="common">Wheat</name>
    <dbReference type="NCBI Taxonomy" id="4565"/>
    <lineage>
        <taxon>Eukaryota</taxon>
        <taxon>Viridiplantae</taxon>
        <taxon>Streptophyta</taxon>
        <taxon>Embryophyta</taxon>
        <taxon>Tracheophyta</taxon>
        <taxon>Spermatophyta</taxon>
        <taxon>Magnoliopsida</taxon>
        <taxon>Liliopsida</taxon>
        <taxon>Poales</taxon>
        <taxon>Poaceae</taxon>
        <taxon>BOP clade</taxon>
        <taxon>Pooideae</taxon>
        <taxon>Triticodae</taxon>
        <taxon>Triticeae</taxon>
        <taxon>Triticinae</taxon>
        <taxon>Triticum</taxon>
    </lineage>
</organism>
<keyword evidence="2" id="KW-1185">Reference proteome</keyword>
<dbReference type="Proteomes" id="UP000019116">
    <property type="component" value="Chromosome 7B"/>
</dbReference>
<dbReference type="EnsemblPlants" id="TraesCS7B02G148400.1">
    <property type="protein sequence ID" value="TraesCS7B02G148400.1"/>
    <property type="gene ID" value="TraesCS7B02G148400"/>
</dbReference>
<dbReference type="Gramene" id="TraesCAD_scaffold_075238_01G000200.1">
    <property type="protein sequence ID" value="TraesCAD_scaffold_075238_01G000200.1"/>
    <property type="gene ID" value="TraesCAD_scaffold_075238_01G000200"/>
</dbReference>
<reference evidence="1" key="1">
    <citation type="submission" date="2018-08" db="EMBL/GenBank/DDBJ databases">
        <authorList>
            <person name="Rossello M."/>
        </authorList>
    </citation>
    <scope>NUCLEOTIDE SEQUENCE [LARGE SCALE GENOMIC DNA]</scope>
    <source>
        <strain evidence="1">cv. Chinese Spring</strain>
    </source>
</reference>
<dbReference type="Gramene" id="TraesCLE_scaffold_032148_01G000300.1">
    <property type="protein sequence ID" value="TraesCLE_scaffold_032148_01G000300.1"/>
    <property type="gene ID" value="TraesCLE_scaffold_032148_01G000300"/>
</dbReference>
<proteinExistence type="predicted"/>
<name>A0A3B6SIQ7_WHEAT</name>
<sequence>MEMLSLMIGELLSEEKSEFSGQTFGEYLRAGVPSIAPISQLGCGLHDKSLASLHLGRILKDMADDAI</sequence>
<evidence type="ECO:0000313" key="1">
    <source>
        <dbReference type="EnsemblPlants" id="TraesCS7B02G148400.1"/>
    </source>
</evidence>
<dbReference type="AlphaFoldDB" id="A0A3B6SIQ7"/>
<accession>A0A3B6SIQ7</accession>
<dbReference type="Gramene" id="TraesROB_scaffold_076260_01G000200.1">
    <property type="protein sequence ID" value="TraesROB_scaffold_076260_01G000200.1"/>
    <property type="gene ID" value="TraesROB_scaffold_076260_01G000200"/>
</dbReference>
<reference evidence="1" key="2">
    <citation type="submission" date="2018-10" db="UniProtKB">
        <authorList>
            <consortium name="EnsemblPlants"/>
        </authorList>
    </citation>
    <scope>IDENTIFICATION</scope>
</reference>
<dbReference type="Gramene" id="TraesCS7B02G148400.1">
    <property type="protein sequence ID" value="TraesCS7B02G148400.1"/>
    <property type="gene ID" value="TraesCS7B02G148400"/>
</dbReference>
<protein>
    <submittedName>
        <fullName evidence="1">Uncharacterized protein</fullName>
    </submittedName>
</protein>